<evidence type="ECO:0000256" key="1">
    <source>
        <dbReference type="ARBA" id="ARBA00004429"/>
    </source>
</evidence>
<name>A0A075NZ29_9ALTE</name>
<evidence type="ECO:0000256" key="6">
    <source>
        <dbReference type="ARBA" id="ARBA00022692"/>
    </source>
</evidence>
<evidence type="ECO:0000313" key="11">
    <source>
        <dbReference type="EMBL" id="HBU50447.1"/>
    </source>
</evidence>
<dbReference type="Pfam" id="PF04217">
    <property type="entry name" value="DUF412"/>
    <property type="match status" value="1"/>
</dbReference>
<evidence type="ECO:0000256" key="7">
    <source>
        <dbReference type="ARBA" id="ARBA00022989"/>
    </source>
</evidence>
<dbReference type="STRING" id="589873.EP12_09260"/>
<dbReference type="EMBL" id="DONK01000056">
    <property type="protein sequence ID" value="HBU50447.1"/>
    <property type="molecule type" value="Genomic_DNA"/>
</dbReference>
<keyword evidence="12" id="KW-1185">Reference proteome</keyword>
<reference evidence="13 14" key="2">
    <citation type="journal article" date="2018" name="Nat. Biotechnol.">
        <title>A standardized bacterial taxonomy based on genome phylogeny substantially revises the tree of life.</title>
        <authorList>
            <person name="Parks D.H."/>
            <person name="Chuvochina M."/>
            <person name="Waite D.W."/>
            <person name="Rinke C."/>
            <person name="Skarshewski A."/>
            <person name="Chaumeil P.A."/>
            <person name="Hugenholtz P."/>
        </authorList>
    </citation>
    <scope>NUCLEOTIDE SEQUENCE [LARGE SCALE GENOMIC DNA]</scope>
    <source>
        <strain evidence="11">UBA11621</strain>
        <strain evidence="10">UBA11978</strain>
    </source>
</reference>
<evidence type="ECO:0000313" key="9">
    <source>
        <dbReference type="EMBL" id="AIF98816.1"/>
    </source>
</evidence>
<dbReference type="eggNOG" id="COG3092">
    <property type="taxonomic scope" value="Bacteria"/>
</dbReference>
<evidence type="ECO:0000313" key="10">
    <source>
        <dbReference type="EMBL" id="HAW76560.1"/>
    </source>
</evidence>
<keyword evidence="5" id="KW-0997">Cell inner membrane</keyword>
<keyword evidence="7" id="KW-1133">Transmembrane helix</keyword>
<evidence type="ECO:0000313" key="13">
    <source>
        <dbReference type="Proteomes" id="UP000263517"/>
    </source>
</evidence>
<evidence type="ECO:0000256" key="3">
    <source>
        <dbReference type="ARBA" id="ARBA00018831"/>
    </source>
</evidence>
<dbReference type="EMBL" id="CP008849">
    <property type="protein sequence ID" value="AIF98816.1"/>
    <property type="molecule type" value="Genomic_DNA"/>
</dbReference>
<proteinExistence type="inferred from homology"/>
<evidence type="ECO:0000256" key="2">
    <source>
        <dbReference type="ARBA" id="ARBA00009474"/>
    </source>
</evidence>
<dbReference type="GeneID" id="78255063"/>
<comment type="subcellular location">
    <subcellularLocation>
        <location evidence="1">Cell inner membrane</location>
        <topology evidence="1">Multi-pass membrane protein</topology>
    </subcellularLocation>
</comment>
<keyword evidence="4" id="KW-1003">Cell membrane</keyword>
<dbReference type="GO" id="GO:0005886">
    <property type="term" value="C:plasma membrane"/>
    <property type="evidence" value="ECO:0007669"/>
    <property type="project" value="UniProtKB-SubCell"/>
</dbReference>
<dbReference type="AlphaFoldDB" id="A0A075NZ29"/>
<reference evidence="9 12" key="1">
    <citation type="submission" date="2014-06" db="EMBL/GenBank/DDBJ databases">
        <title>Genomes of Alteromonas australica, a world apart.</title>
        <authorList>
            <person name="Gonzaga A."/>
            <person name="Lopez-Perez M."/>
            <person name="Rodriguez-Valera F."/>
        </authorList>
    </citation>
    <scope>NUCLEOTIDE SEQUENCE [LARGE SCALE GENOMIC DNA]</scope>
    <source>
        <strain evidence="9 12">H 17</strain>
    </source>
</reference>
<dbReference type="NCBIfam" id="NF002493">
    <property type="entry name" value="PRK01816.1"/>
    <property type="match status" value="1"/>
</dbReference>
<dbReference type="Proteomes" id="UP000263517">
    <property type="component" value="Unassembled WGS sequence"/>
</dbReference>
<evidence type="ECO:0000313" key="12">
    <source>
        <dbReference type="Proteomes" id="UP000056090"/>
    </source>
</evidence>
<dbReference type="InterPro" id="IPR007334">
    <property type="entry name" value="UPF0208"/>
</dbReference>
<evidence type="ECO:0000256" key="4">
    <source>
        <dbReference type="ARBA" id="ARBA00022475"/>
    </source>
</evidence>
<gene>
    <name evidence="10" type="ORF">DCW74_12605</name>
    <name evidence="11" type="ORF">DEB45_04225</name>
    <name evidence="9" type="ORF">EP13_09070</name>
</gene>
<dbReference type="PATRIC" id="fig|589873.4.peg.2004"/>
<protein>
    <recommendedName>
        <fullName evidence="3">UPF0208 membrane protein YfbV</fullName>
    </recommendedName>
</protein>
<dbReference type="OrthoDB" id="7066670at2"/>
<comment type="similarity">
    <text evidence="2">Belongs to the UPF0208 family.</text>
</comment>
<keyword evidence="8" id="KW-0472">Membrane</keyword>
<dbReference type="KEGG" id="aaus:EP12_09260"/>
<evidence type="ECO:0000256" key="8">
    <source>
        <dbReference type="ARBA" id="ARBA00023136"/>
    </source>
</evidence>
<keyword evidence="6" id="KW-0812">Transmembrane</keyword>
<dbReference type="RefSeq" id="WP_044056971.1">
    <property type="nucleotide sequence ID" value="NZ_CAJXAX010000001.1"/>
</dbReference>
<dbReference type="KEGG" id="aal:EP13_09070"/>
<evidence type="ECO:0000313" key="14">
    <source>
        <dbReference type="Proteomes" id="UP000264779"/>
    </source>
</evidence>
<evidence type="ECO:0000256" key="5">
    <source>
        <dbReference type="ARBA" id="ARBA00022519"/>
    </source>
</evidence>
<accession>A0A075NZ29</accession>
<sequence>MSQSIITLLKDGQQYLETWPVRRELFAHFPECRVVAATKFAVKTMPPAAILACALLLQNMGMQYLPQTIAIGAFFLSLPLQGMLWLGHRSNQYLPPQLNHWYQDIHRKMRAEGCHLASLKSKPKYKELAQLLKTAFDDLDRVFTQQWFR</sequence>
<dbReference type="Proteomes" id="UP000264779">
    <property type="component" value="Unassembled WGS sequence"/>
</dbReference>
<dbReference type="Proteomes" id="UP000056090">
    <property type="component" value="Chromosome"/>
</dbReference>
<organism evidence="9 12">
    <name type="scientific">Alteromonas australica</name>
    <dbReference type="NCBI Taxonomy" id="589873"/>
    <lineage>
        <taxon>Bacteria</taxon>
        <taxon>Pseudomonadati</taxon>
        <taxon>Pseudomonadota</taxon>
        <taxon>Gammaproteobacteria</taxon>
        <taxon>Alteromonadales</taxon>
        <taxon>Alteromonadaceae</taxon>
        <taxon>Alteromonas/Salinimonas group</taxon>
        <taxon>Alteromonas</taxon>
    </lineage>
</organism>
<dbReference type="EMBL" id="DNAN01000449">
    <property type="protein sequence ID" value="HAW76560.1"/>
    <property type="molecule type" value="Genomic_DNA"/>
</dbReference>